<keyword evidence="6" id="KW-0812">Transmembrane</keyword>
<dbReference type="Gene3D" id="3.30.1330.80">
    <property type="entry name" value="Hypothetical protein, similar to alpha- acetolactate decarboxylase, domain 2"/>
    <property type="match status" value="1"/>
</dbReference>
<dbReference type="PIRSF" id="PIRSF016021">
    <property type="entry name" value="ESCAROLA"/>
    <property type="match status" value="1"/>
</dbReference>
<evidence type="ECO:0000256" key="3">
    <source>
        <dbReference type="ARBA" id="ARBA00023163"/>
    </source>
</evidence>
<dbReference type="PANTHER" id="PTHR31100">
    <property type="entry name" value="AT-HOOK MOTIF NUCLEAR-LOCALIZED PROTEIN 15"/>
    <property type="match status" value="1"/>
</dbReference>
<proteinExistence type="predicted"/>
<evidence type="ECO:0000313" key="9">
    <source>
        <dbReference type="Proteomes" id="UP000447434"/>
    </source>
</evidence>
<organism evidence="8 9">
    <name type="scientific">Lupinus albus</name>
    <name type="common">White lupine</name>
    <name type="synonym">Lupinus termis</name>
    <dbReference type="NCBI Taxonomy" id="3870"/>
    <lineage>
        <taxon>Eukaryota</taxon>
        <taxon>Viridiplantae</taxon>
        <taxon>Streptophyta</taxon>
        <taxon>Embryophyta</taxon>
        <taxon>Tracheophyta</taxon>
        <taxon>Spermatophyta</taxon>
        <taxon>Magnoliopsida</taxon>
        <taxon>eudicotyledons</taxon>
        <taxon>Gunneridae</taxon>
        <taxon>Pentapetalae</taxon>
        <taxon>rosids</taxon>
        <taxon>fabids</taxon>
        <taxon>Fabales</taxon>
        <taxon>Fabaceae</taxon>
        <taxon>Papilionoideae</taxon>
        <taxon>50 kb inversion clade</taxon>
        <taxon>genistoids sensu lato</taxon>
        <taxon>core genistoids</taxon>
        <taxon>Genisteae</taxon>
        <taxon>Lupinus</taxon>
    </lineage>
</organism>
<feature type="region of interest" description="Disordered" evidence="5">
    <location>
        <begin position="1"/>
        <end position="44"/>
    </location>
</feature>
<keyword evidence="6" id="KW-1133">Transmembrane helix</keyword>
<accession>A0A6A4NCC4</accession>
<dbReference type="CDD" id="cd11378">
    <property type="entry name" value="DUF296"/>
    <property type="match status" value="1"/>
</dbReference>
<evidence type="ECO:0000256" key="1">
    <source>
        <dbReference type="ARBA" id="ARBA00023015"/>
    </source>
</evidence>
<evidence type="ECO:0000256" key="2">
    <source>
        <dbReference type="ARBA" id="ARBA00023125"/>
    </source>
</evidence>
<feature type="compositionally biased region" description="Basic and acidic residues" evidence="5">
    <location>
        <begin position="8"/>
        <end position="19"/>
    </location>
</feature>
<evidence type="ECO:0000256" key="4">
    <source>
        <dbReference type="ARBA" id="ARBA00023242"/>
    </source>
</evidence>
<evidence type="ECO:0000259" key="7">
    <source>
        <dbReference type="PROSITE" id="PS51742"/>
    </source>
</evidence>
<evidence type="ECO:0000256" key="6">
    <source>
        <dbReference type="SAM" id="Phobius"/>
    </source>
</evidence>
<dbReference type="EMBL" id="WOCE01000025">
    <property type="protein sequence ID" value="KAE9584929.1"/>
    <property type="molecule type" value="Genomic_DNA"/>
</dbReference>
<sequence length="192" mass="20541">MSNKKYKKGDDKEINHDHTVVATVKHRSSGRPQGSKNKPKPPIIITTENPNAIKSHVFEFESGVDIAESLLCFASTRQRGLCVLSATGTVVNVTLRQEHGATMVLRGQFGIIIMNGLFFPLGSSSSGLTVYLGRGQGRMIGGTVVGPLVALGPVIVMATTFADAINVRLPLSDKDNDDNEQNCGCGDNYIPS</sequence>
<dbReference type="PROSITE" id="PS51742">
    <property type="entry name" value="PPC"/>
    <property type="match status" value="1"/>
</dbReference>
<feature type="domain" description="PPC" evidence="7">
    <location>
        <begin position="50"/>
        <end position="184"/>
    </location>
</feature>
<gene>
    <name evidence="8" type="ORF">Lalb_Chr25g0283621</name>
</gene>
<name>A0A6A4NCC4_LUPAL</name>
<evidence type="ECO:0000313" key="8">
    <source>
        <dbReference type="EMBL" id="KAE9584929.1"/>
    </source>
</evidence>
<keyword evidence="1" id="KW-0805">Transcription regulation</keyword>
<dbReference type="GO" id="GO:0005634">
    <property type="term" value="C:nucleus"/>
    <property type="evidence" value="ECO:0007669"/>
    <property type="project" value="TreeGrafter"/>
</dbReference>
<keyword evidence="3" id="KW-0804">Transcription</keyword>
<protein>
    <submittedName>
        <fullName evidence="8">Putative AT-hook motif nuclear-localized protein</fullName>
    </submittedName>
</protein>
<dbReference type="AlphaFoldDB" id="A0A6A4NCC4"/>
<dbReference type="OrthoDB" id="1421220at2759"/>
<dbReference type="SUPFAM" id="SSF117856">
    <property type="entry name" value="AF0104/ALDC/Ptd012-like"/>
    <property type="match status" value="1"/>
</dbReference>
<dbReference type="Pfam" id="PF03479">
    <property type="entry name" value="PCC"/>
    <property type="match status" value="1"/>
</dbReference>
<keyword evidence="9" id="KW-1185">Reference proteome</keyword>
<evidence type="ECO:0000256" key="5">
    <source>
        <dbReference type="SAM" id="MobiDB-lite"/>
    </source>
</evidence>
<dbReference type="GO" id="GO:0003680">
    <property type="term" value="F:minor groove of adenine-thymine-rich DNA binding"/>
    <property type="evidence" value="ECO:0007669"/>
    <property type="project" value="InterPro"/>
</dbReference>
<reference evidence="9" key="1">
    <citation type="journal article" date="2020" name="Nat. Commun.">
        <title>Genome sequence of the cluster root forming white lupin.</title>
        <authorList>
            <person name="Hufnagel B."/>
            <person name="Marques A."/>
            <person name="Soriano A."/>
            <person name="Marques L."/>
            <person name="Divol F."/>
            <person name="Doumas P."/>
            <person name="Sallet E."/>
            <person name="Mancinotti D."/>
            <person name="Carrere S."/>
            <person name="Marande W."/>
            <person name="Arribat S."/>
            <person name="Keller J."/>
            <person name="Huneau C."/>
            <person name="Blein T."/>
            <person name="Aime D."/>
            <person name="Laguerre M."/>
            <person name="Taylor J."/>
            <person name="Schubert V."/>
            <person name="Nelson M."/>
            <person name="Geu-Flores F."/>
            <person name="Crespi M."/>
            <person name="Gallardo-Guerrero K."/>
            <person name="Delaux P.-M."/>
            <person name="Salse J."/>
            <person name="Berges H."/>
            <person name="Guyot R."/>
            <person name="Gouzy J."/>
            <person name="Peret B."/>
        </authorList>
    </citation>
    <scope>NUCLEOTIDE SEQUENCE [LARGE SCALE GENOMIC DNA]</scope>
    <source>
        <strain evidence="9">cv. Amiga</strain>
    </source>
</reference>
<dbReference type="InterPro" id="IPR005175">
    <property type="entry name" value="PPC_dom"/>
</dbReference>
<dbReference type="PANTHER" id="PTHR31100:SF14">
    <property type="entry name" value="AT-HOOK MOTIF NUCLEAR-LOCALIZED PROTEIN 15"/>
    <property type="match status" value="1"/>
</dbReference>
<dbReference type="InterPro" id="IPR014476">
    <property type="entry name" value="AHL15-29"/>
</dbReference>
<feature type="transmembrane region" description="Helical" evidence="6">
    <location>
        <begin position="109"/>
        <end position="132"/>
    </location>
</feature>
<keyword evidence="6" id="KW-0472">Membrane</keyword>
<keyword evidence="4" id="KW-0539">Nucleus</keyword>
<keyword evidence="2" id="KW-0238">DNA-binding</keyword>
<dbReference type="GO" id="GO:0003700">
    <property type="term" value="F:DNA-binding transcription factor activity"/>
    <property type="evidence" value="ECO:0007669"/>
    <property type="project" value="TreeGrafter"/>
</dbReference>
<dbReference type="Proteomes" id="UP000447434">
    <property type="component" value="Chromosome 25"/>
</dbReference>
<comment type="caution">
    <text evidence="8">The sequence shown here is derived from an EMBL/GenBank/DDBJ whole genome shotgun (WGS) entry which is preliminary data.</text>
</comment>
<feature type="transmembrane region" description="Helical" evidence="6">
    <location>
        <begin position="144"/>
        <end position="165"/>
    </location>
</feature>